<organism evidence="2 3">
    <name type="scientific">Candidatus Gottesmanbacteria bacterium GW2011_GWA2_42_18</name>
    <dbReference type="NCBI Taxonomy" id="1618442"/>
    <lineage>
        <taxon>Bacteria</taxon>
        <taxon>Candidatus Gottesmaniibacteriota</taxon>
    </lineage>
</organism>
<comment type="caution">
    <text evidence="2">The sequence shown here is derived from an EMBL/GenBank/DDBJ whole genome shotgun (WGS) entry which is preliminary data.</text>
</comment>
<feature type="region of interest" description="Disordered" evidence="1">
    <location>
        <begin position="93"/>
        <end position="154"/>
    </location>
</feature>
<name>A0A0G0ZFU0_9BACT</name>
<accession>A0A0G0ZFU0</accession>
<evidence type="ECO:0000256" key="1">
    <source>
        <dbReference type="SAM" id="MobiDB-lite"/>
    </source>
</evidence>
<dbReference type="Proteomes" id="UP000034320">
    <property type="component" value="Unassembled WGS sequence"/>
</dbReference>
<feature type="compositionally biased region" description="Basic and acidic residues" evidence="1">
    <location>
        <begin position="112"/>
        <end position="128"/>
    </location>
</feature>
<evidence type="ECO:0000313" key="3">
    <source>
        <dbReference type="Proteomes" id="UP000034320"/>
    </source>
</evidence>
<reference evidence="2 3" key="1">
    <citation type="journal article" date="2015" name="Nature">
        <title>rRNA introns, odd ribosomes, and small enigmatic genomes across a large radiation of phyla.</title>
        <authorList>
            <person name="Brown C.T."/>
            <person name="Hug L.A."/>
            <person name="Thomas B.C."/>
            <person name="Sharon I."/>
            <person name="Castelle C.J."/>
            <person name="Singh A."/>
            <person name="Wilkins M.J."/>
            <person name="Williams K.H."/>
            <person name="Banfield J.F."/>
        </authorList>
    </citation>
    <scope>NUCLEOTIDE SEQUENCE [LARGE SCALE GENOMIC DNA]</scope>
</reference>
<protein>
    <submittedName>
        <fullName evidence="2">Uncharacterized protein</fullName>
    </submittedName>
</protein>
<sequence>MSKVKKIITSIIEGGAEAVKDSAKQIAGTVSPVKMLEQALGTAPPVQEDEFVKYLKNLGGDLTPQEMEKKRAEFAAREESEMDKARKVIKSALPDHLKPLSGPPKPSVFDQMKQEEEQKKALAVEAQKKQKHSIAAPAGKQARGSLFAKKKRKAAADIEMGKNIKVG</sequence>
<dbReference type="AlphaFoldDB" id="A0A0G0ZFU0"/>
<gene>
    <name evidence="2" type="ORF">UV09_C0004G0043</name>
</gene>
<proteinExistence type="predicted"/>
<dbReference type="EMBL" id="LCDD01000004">
    <property type="protein sequence ID" value="KKS47554.1"/>
    <property type="molecule type" value="Genomic_DNA"/>
</dbReference>
<evidence type="ECO:0000313" key="2">
    <source>
        <dbReference type="EMBL" id="KKS47554.1"/>
    </source>
</evidence>